<keyword evidence="2" id="KW-1185">Reference proteome</keyword>
<sequence>MHGDGRKTPLDLPSDGLLSDIDFASILIPDIPPAAQLSGAHNGDSMAYLVTNVKTYPAMFVFQGRTPFIPSRLYHGGLSKMMQDAFAICAVYLTLTETNRLAVFHIMEAKVAELIHESNEASWSITANLTGIQALILVHIIQLFDGDIRQRALAEQNEAVLVRWTDQLHIRTKDELVSSTSPVWPSWIFAESSSHHTYVAHTPRSLFVHQAGLLAAMGQSSEKQSAARRTIFIAVRVVSYHDFVLVSDKRPPVPAEAFERLILVACK</sequence>
<dbReference type="OrthoDB" id="4216928at2759"/>
<dbReference type="EMBL" id="CAJPDR010000095">
    <property type="protein sequence ID" value="CAF9917021.1"/>
    <property type="molecule type" value="Genomic_DNA"/>
</dbReference>
<name>A0A8H3F0I9_9LECA</name>
<evidence type="ECO:0000313" key="1">
    <source>
        <dbReference type="EMBL" id="CAF9917021.1"/>
    </source>
</evidence>
<comment type="caution">
    <text evidence="1">The sequence shown here is derived from an EMBL/GenBank/DDBJ whole genome shotgun (WGS) entry which is preliminary data.</text>
</comment>
<organism evidence="1 2">
    <name type="scientific">Alectoria fallacina</name>
    <dbReference type="NCBI Taxonomy" id="1903189"/>
    <lineage>
        <taxon>Eukaryota</taxon>
        <taxon>Fungi</taxon>
        <taxon>Dikarya</taxon>
        <taxon>Ascomycota</taxon>
        <taxon>Pezizomycotina</taxon>
        <taxon>Lecanoromycetes</taxon>
        <taxon>OSLEUM clade</taxon>
        <taxon>Lecanoromycetidae</taxon>
        <taxon>Lecanorales</taxon>
        <taxon>Lecanorineae</taxon>
        <taxon>Parmeliaceae</taxon>
        <taxon>Alectoria</taxon>
    </lineage>
</organism>
<proteinExistence type="predicted"/>
<gene>
    <name evidence="1" type="ORF">ALECFALPRED_010955</name>
</gene>
<dbReference type="Proteomes" id="UP000664203">
    <property type="component" value="Unassembled WGS sequence"/>
</dbReference>
<protein>
    <submittedName>
        <fullName evidence="1">Uncharacterized protein</fullName>
    </submittedName>
</protein>
<dbReference type="AlphaFoldDB" id="A0A8H3F0I9"/>
<reference evidence="1" key="1">
    <citation type="submission" date="2021-03" db="EMBL/GenBank/DDBJ databases">
        <authorList>
            <person name="Tagirdzhanova G."/>
        </authorList>
    </citation>
    <scope>NUCLEOTIDE SEQUENCE</scope>
</reference>
<evidence type="ECO:0000313" key="2">
    <source>
        <dbReference type="Proteomes" id="UP000664203"/>
    </source>
</evidence>
<accession>A0A8H3F0I9</accession>